<dbReference type="InterPro" id="IPR043136">
    <property type="entry name" value="B30.2/SPRY_sf"/>
</dbReference>
<dbReference type="AlphaFoldDB" id="A0A6V7VWQ4"/>
<comment type="caution">
    <text evidence="1">The sequence shown here is derived from an EMBL/GenBank/DDBJ whole genome shotgun (WGS) entry which is preliminary data.</text>
</comment>
<protein>
    <submittedName>
        <fullName evidence="1">Uncharacterized protein</fullName>
    </submittedName>
</protein>
<evidence type="ECO:0000313" key="1">
    <source>
        <dbReference type="EMBL" id="CAD2179386.1"/>
    </source>
</evidence>
<reference evidence="1 2" key="1">
    <citation type="submission" date="2020-08" db="EMBL/GenBank/DDBJ databases">
        <authorList>
            <person name="Koutsovoulos G."/>
            <person name="Danchin GJ E."/>
        </authorList>
    </citation>
    <scope>NUCLEOTIDE SEQUENCE [LARGE SCALE GENOMIC DNA]</scope>
</reference>
<organism evidence="1 2">
    <name type="scientific">Meloidogyne enterolobii</name>
    <name type="common">Root-knot nematode worm</name>
    <name type="synonym">Meloidogyne mayaguensis</name>
    <dbReference type="NCBI Taxonomy" id="390850"/>
    <lineage>
        <taxon>Eukaryota</taxon>
        <taxon>Metazoa</taxon>
        <taxon>Ecdysozoa</taxon>
        <taxon>Nematoda</taxon>
        <taxon>Chromadorea</taxon>
        <taxon>Rhabditida</taxon>
        <taxon>Tylenchina</taxon>
        <taxon>Tylenchomorpha</taxon>
        <taxon>Tylenchoidea</taxon>
        <taxon>Meloidogynidae</taxon>
        <taxon>Meloidogyninae</taxon>
        <taxon>Meloidogyne</taxon>
    </lineage>
</organism>
<evidence type="ECO:0000313" key="2">
    <source>
        <dbReference type="Proteomes" id="UP000580250"/>
    </source>
</evidence>
<proteinExistence type="predicted"/>
<sequence length="255" mass="29712">MDDLTIKLNDKTYSEFVNFITIKNKWKEIYNGWRWKCCDNNCINTNKPVGNCIKGNGFVNLIDDENIKYINCLEEKGGTKLGCDKDANIFAETPFNTPQNYFNYSLYYFEIKCIFESKLNKSWINFGLQNCSTNKYIGFITDHQLTILNEKDKFKLENISFNNNDIFGCGLVYPPAKKVNEEFPYVFFTQNGKQIGKGVLVDNNFVSYKQYIALGCCSIETNFGNDLKNKPFNYDISKHEILKNFIEDFLINFVF</sequence>
<dbReference type="Proteomes" id="UP000580250">
    <property type="component" value="Unassembled WGS sequence"/>
</dbReference>
<gene>
    <name evidence="1" type="ORF">MENT_LOCUS31387</name>
</gene>
<dbReference type="EMBL" id="CAJEWN010000342">
    <property type="protein sequence ID" value="CAD2179386.1"/>
    <property type="molecule type" value="Genomic_DNA"/>
</dbReference>
<name>A0A6V7VWQ4_MELEN</name>
<dbReference type="Gene3D" id="2.60.120.920">
    <property type="match status" value="1"/>
</dbReference>
<accession>A0A6V7VWQ4</accession>
<dbReference type="OrthoDB" id="258495at2759"/>